<evidence type="ECO:0000313" key="2">
    <source>
        <dbReference type="EMBL" id="RJP68697.1"/>
    </source>
</evidence>
<dbReference type="EMBL" id="QZKI01000089">
    <property type="protein sequence ID" value="RJP68697.1"/>
    <property type="molecule type" value="Genomic_DNA"/>
</dbReference>
<dbReference type="GO" id="GO:0016740">
    <property type="term" value="F:transferase activity"/>
    <property type="evidence" value="ECO:0007669"/>
    <property type="project" value="UniProtKB-KW"/>
</dbReference>
<dbReference type="PANTHER" id="PTHR43685:SF3">
    <property type="entry name" value="SLR2126 PROTEIN"/>
    <property type="match status" value="1"/>
</dbReference>
<feature type="transmembrane region" description="Helical" evidence="1">
    <location>
        <begin position="281"/>
        <end position="301"/>
    </location>
</feature>
<dbReference type="Proteomes" id="UP000285961">
    <property type="component" value="Unassembled WGS sequence"/>
</dbReference>
<dbReference type="InterPro" id="IPR029044">
    <property type="entry name" value="Nucleotide-diphossugar_trans"/>
</dbReference>
<feature type="transmembrane region" description="Helical" evidence="1">
    <location>
        <begin position="255"/>
        <end position="275"/>
    </location>
</feature>
<keyword evidence="1" id="KW-1133">Transmembrane helix</keyword>
<dbReference type="InterPro" id="IPR050834">
    <property type="entry name" value="Glycosyltransf_2"/>
</dbReference>
<reference evidence="2 3" key="1">
    <citation type="journal article" date="2017" name="ISME J.">
        <title>Energy and carbon metabolisms in a deep terrestrial subsurface fluid microbial community.</title>
        <authorList>
            <person name="Momper L."/>
            <person name="Jungbluth S.P."/>
            <person name="Lee M.D."/>
            <person name="Amend J.P."/>
        </authorList>
    </citation>
    <scope>NUCLEOTIDE SEQUENCE [LARGE SCALE GENOMIC DNA]</scope>
    <source>
        <strain evidence="2">SURF_17</strain>
    </source>
</reference>
<dbReference type="PANTHER" id="PTHR43685">
    <property type="entry name" value="GLYCOSYLTRANSFERASE"/>
    <property type="match status" value="1"/>
</dbReference>
<evidence type="ECO:0000313" key="3">
    <source>
        <dbReference type="Proteomes" id="UP000285961"/>
    </source>
</evidence>
<organism evidence="2 3">
    <name type="scientific">Candidatus Abyssobacteria bacterium SURF_17</name>
    <dbReference type="NCBI Taxonomy" id="2093361"/>
    <lineage>
        <taxon>Bacteria</taxon>
        <taxon>Pseudomonadati</taxon>
        <taxon>Candidatus Hydrogenedentota</taxon>
        <taxon>Candidatus Abyssobacteria</taxon>
    </lineage>
</organism>
<evidence type="ECO:0000256" key="1">
    <source>
        <dbReference type="SAM" id="Phobius"/>
    </source>
</evidence>
<dbReference type="AlphaFoldDB" id="A0A419EW08"/>
<keyword evidence="1" id="KW-0812">Transmembrane</keyword>
<gene>
    <name evidence="2" type="ORF">C4532_12030</name>
</gene>
<accession>A0A419EW08</accession>
<proteinExistence type="predicted"/>
<feature type="transmembrane region" description="Helical" evidence="1">
    <location>
        <begin position="308"/>
        <end position="329"/>
    </location>
</feature>
<comment type="caution">
    <text evidence="2">The sequence shown here is derived from an EMBL/GenBank/DDBJ whole genome shotgun (WGS) entry which is preliminary data.</text>
</comment>
<sequence length="343" mass="37583">MTNAMDFTIIVPVCHGGSFLNRALQSLQEIEYPSSSFEVVVAASAADGKSESTVRQHVAQTPFLISYVACIGMNRAGWLNAACAVARGDIWVFSDDDCVFRRDWLRKIKEVVEAAPNIGLVGGIDELTAVNSSFARALDFVLNSFFGTGGLRAGRKVLRNGYYPRLWNMALPHKVALDIALRARHGFPQIFDESLNVCEDLEIARRVRKSGEKVTFAPQVRVGHSRDTTFRSFVQRNLAMARTSRRLGLLRLPHAALSGLALCTLTLLAGSFFAYSARVALLIHLGAYSATLLAHAVMALVHTRSLRAAVMVPCLLAGLHFARGFGYFLPDRTADGTLKIRSQ</sequence>
<dbReference type="Pfam" id="PF13641">
    <property type="entry name" value="Glyco_tranf_2_3"/>
    <property type="match status" value="1"/>
</dbReference>
<name>A0A419EW08_9BACT</name>
<dbReference type="SUPFAM" id="SSF53448">
    <property type="entry name" value="Nucleotide-diphospho-sugar transferases"/>
    <property type="match status" value="1"/>
</dbReference>
<dbReference type="Gene3D" id="3.90.550.10">
    <property type="entry name" value="Spore Coat Polysaccharide Biosynthesis Protein SpsA, Chain A"/>
    <property type="match status" value="1"/>
</dbReference>
<protein>
    <submittedName>
        <fullName evidence="2">Glycosyltransferase</fullName>
    </submittedName>
</protein>
<keyword evidence="1" id="KW-0472">Membrane</keyword>
<keyword evidence="2" id="KW-0808">Transferase</keyword>